<evidence type="ECO:0000256" key="2">
    <source>
        <dbReference type="SAM" id="SignalP"/>
    </source>
</evidence>
<dbReference type="Gene3D" id="2.60.120.200">
    <property type="match status" value="1"/>
</dbReference>
<feature type="signal peptide" evidence="2">
    <location>
        <begin position="1"/>
        <end position="27"/>
    </location>
</feature>
<dbReference type="AlphaFoldDB" id="A0AAU7EHL8"/>
<dbReference type="CDD" id="cd00413">
    <property type="entry name" value="Glyco_hydrolase_16"/>
    <property type="match status" value="1"/>
</dbReference>
<accession>A0AAU7EHL8</accession>
<dbReference type="RefSeq" id="WP_308990402.1">
    <property type="nucleotide sequence ID" value="NZ_CP155618.1"/>
</dbReference>
<dbReference type="InterPro" id="IPR000757">
    <property type="entry name" value="Beta-glucanase-like"/>
</dbReference>
<dbReference type="GO" id="GO:0004553">
    <property type="term" value="F:hydrolase activity, hydrolyzing O-glycosyl compounds"/>
    <property type="evidence" value="ECO:0007669"/>
    <property type="project" value="InterPro"/>
</dbReference>
<evidence type="ECO:0000259" key="3">
    <source>
        <dbReference type="PROSITE" id="PS51762"/>
    </source>
</evidence>
<keyword evidence="4" id="KW-0378">Hydrolase</keyword>
<organism evidence="4 5">
    <name type="scientific">Mariniflexile litorale</name>
    <dbReference type="NCBI Taxonomy" id="3045158"/>
    <lineage>
        <taxon>Bacteria</taxon>
        <taxon>Pseudomonadati</taxon>
        <taxon>Bacteroidota</taxon>
        <taxon>Flavobacteriia</taxon>
        <taxon>Flavobacteriales</taxon>
        <taxon>Flavobacteriaceae</taxon>
        <taxon>Mariniflexile</taxon>
    </lineage>
</organism>
<dbReference type="Proteomes" id="UP001224325">
    <property type="component" value="Chromosome"/>
</dbReference>
<evidence type="ECO:0000313" key="5">
    <source>
        <dbReference type="Proteomes" id="UP001224325"/>
    </source>
</evidence>
<dbReference type="EMBL" id="CP155618">
    <property type="protein sequence ID" value="XBL14957.1"/>
    <property type="molecule type" value="Genomic_DNA"/>
</dbReference>
<comment type="similarity">
    <text evidence="1">Belongs to the glycosyl hydrolase 16 family.</text>
</comment>
<keyword evidence="5" id="KW-1185">Reference proteome</keyword>
<evidence type="ECO:0000313" key="4">
    <source>
        <dbReference type="EMBL" id="XBL14957.1"/>
    </source>
</evidence>
<gene>
    <name evidence="4" type="ORF">QLS71_002825</name>
</gene>
<protein>
    <submittedName>
        <fullName evidence="4">Glycoside hydrolase family 16 protein</fullName>
    </submittedName>
</protein>
<dbReference type="SUPFAM" id="SSF49899">
    <property type="entry name" value="Concanavalin A-like lectins/glucanases"/>
    <property type="match status" value="1"/>
</dbReference>
<reference evidence="4" key="1">
    <citation type="submission" date="2024-04" db="EMBL/GenBank/DDBJ databases">
        <title>Mariniflexile litorale, isolated from the shallow sediments of the Sea of Japan.</title>
        <authorList>
            <person name="Romanenko L."/>
            <person name="Isaeva M."/>
        </authorList>
    </citation>
    <scope>NUCLEOTIDE SEQUENCE [LARGE SCALE GENOMIC DNA]</scope>
    <source>
        <strain evidence="4">KMM 9835</strain>
    </source>
</reference>
<keyword evidence="2" id="KW-0732">Signal</keyword>
<dbReference type="PROSITE" id="PS51762">
    <property type="entry name" value="GH16_2"/>
    <property type="match status" value="1"/>
</dbReference>
<name>A0AAU7EHL8_9FLAO</name>
<sequence length="250" mass="28677">MKTKMLIINFFLIVQFFAINSCSNSYTDDSTPVNSTRIINFSGYEWIVRTSDEGQEGPGPNYFSDSEENVWVDNEGRLHLKIVRKGDGNWYCSGITLRQSQGYKKYVFYVASRVDQLDENVVGGLFTYKNDNEEIDIEFSKWSQSENQDSQFAIQPSDNVGNKTRYDLNLKSDLSTHFFDWKASSIEFGSYHGHTLAPNAEDVISTWTYTGNDIPPLNNEKLKLNLWLFRGNAPTNNQPAEMIIDRVEIL</sequence>
<dbReference type="GO" id="GO:0005975">
    <property type="term" value="P:carbohydrate metabolic process"/>
    <property type="evidence" value="ECO:0007669"/>
    <property type="project" value="InterPro"/>
</dbReference>
<proteinExistence type="inferred from homology"/>
<dbReference type="InterPro" id="IPR013320">
    <property type="entry name" value="ConA-like_dom_sf"/>
</dbReference>
<feature type="chain" id="PRO_5043828975" evidence="2">
    <location>
        <begin position="28"/>
        <end position="250"/>
    </location>
</feature>
<dbReference type="KEGG" id="mlil:QLS71_002825"/>
<feature type="domain" description="GH16" evidence="3">
    <location>
        <begin position="24"/>
        <end position="250"/>
    </location>
</feature>
<evidence type="ECO:0000256" key="1">
    <source>
        <dbReference type="ARBA" id="ARBA00006865"/>
    </source>
</evidence>